<keyword evidence="1" id="KW-0472">Membrane</keyword>
<dbReference type="RefSeq" id="WP_146938205.1">
    <property type="nucleotide sequence ID" value="NZ_BJXW01000023.1"/>
</dbReference>
<feature type="transmembrane region" description="Helical" evidence="1">
    <location>
        <begin position="160"/>
        <end position="178"/>
    </location>
</feature>
<evidence type="ECO:0000256" key="1">
    <source>
        <dbReference type="SAM" id="Phobius"/>
    </source>
</evidence>
<feature type="transmembrane region" description="Helical" evidence="1">
    <location>
        <begin position="51"/>
        <end position="69"/>
    </location>
</feature>
<keyword evidence="1" id="KW-1133">Transmembrane helix</keyword>
<dbReference type="EMBL" id="BJXW01000023">
    <property type="protein sequence ID" value="GEN31823.1"/>
    <property type="molecule type" value="Genomic_DNA"/>
</dbReference>
<evidence type="ECO:0000313" key="2">
    <source>
        <dbReference type="EMBL" id="GEN31823.1"/>
    </source>
</evidence>
<feature type="transmembrane region" description="Helical" evidence="1">
    <location>
        <begin position="129"/>
        <end position="148"/>
    </location>
</feature>
<proteinExistence type="predicted"/>
<comment type="caution">
    <text evidence="2">The sequence shown here is derived from an EMBL/GenBank/DDBJ whole genome shotgun (WGS) entry which is preliminary data.</text>
</comment>
<protein>
    <submittedName>
        <fullName evidence="2">Uncharacterized protein</fullName>
    </submittedName>
</protein>
<sequence>MSSGLMFYWLSWMFFVYVLFFMKYDKHQWFLMYWILIIMSTSNMYMTLTVLKFSIAYIVLFIGSIMFLLQTNHRLFHFFSSFTLAIAYASFLVWEHETPLLLFFPKYLVLPSFIVLIAIFLMNEFKNRCFVSLVGACGGELLYHISLMAYTDDYTMGHDIFFDLCAIIITFLTVIALYERMIDKLLMFFTRILQRP</sequence>
<dbReference type="Pfam" id="PF24124">
    <property type="entry name" value="YphA"/>
    <property type="match status" value="1"/>
</dbReference>
<gene>
    <name evidence="2" type="ORF">CQU01_20610</name>
</gene>
<organism evidence="2 3">
    <name type="scientific">Cerasibacillus quisquiliarum</name>
    <dbReference type="NCBI Taxonomy" id="227865"/>
    <lineage>
        <taxon>Bacteria</taxon>
        <taxon>Bacillati</taxon>
        <taxon>Bacillota</taxon>
        <taxon>Bacilli</taxon>
        <taxon>Bacillales</taxon>
        <taxon>Bacillaceae</taxon>
        <taxon>Cerasibacillus</taxon>
    </lineage>
</organism>
<feature type="transmembrane region" description="Helical" evidence="1">
    <location>
        <begin position="100"/>
        <end position="122"/>
    </location>
</feature>
<keyword evidence="1" id="KW-0812">Transmembrane</keyword>
<accession>A0A511V245</accession>
<dbReference type="OrthoDB" id="2965169at2"/>
<dbReference type="AlphaFoldDB" id="A0A511V245"/>
<feature type="transmembrane region" description="Helical" evidence="1">
    <location>
        <begin position="6"/>
        <end position="22"/>
    </location>
</feature>
<feature type="transmembrane region" description="Helical" evidence="1">
    <location>
        <begin position="76"/>
        <end position="94"/>
    </location>
</feature>
<dbReference type="InterPro" id="IPR014617">
    <property type="entry name" value="YphA_Bacsu"/>
</dbReference>
<feature type="transmembrane region" description="Helical" evidence="1">
    <location>
        <begin position="29"/>
        <end position="45"/>
    </location>
</feature>
<reference evidence="2 3" key="1">
    <citation type="submission" date="2019-07" db="EMBL/GenBank/DDBJ databases">
        <title>Whole genome shotgun sequence of Cerasibacillus quisquiliarum NBRC 102429.</title>
        <authorList>
            <person name="Hosoyama A."/>
            <person name="Uohara A."/>
            <person name="Ohji S."/>
            <person name="Ichikawa N."/>
        </authorList>
    </citation>
    <scope>NUCLEOTIDE SEQUENCE [LARGE SCALE GENOMIC DNA]</scope>
    <source>
        <strain evidence="2 3">NBRC 102429</strain>
    </source>
</reference>
<name>A0A511V245_9BACI</name>
<dbReference type="Proteomes" id="UP000321491">
    <property type="component" value="Unassembled WGS sequence"/>
</dbReference>
<evidence type="ECO:0000313" key="3">
    <source>
        <dbReference type="Proteomes" id="UP000321491"/>
    </source>
</evidence>
<keyword evidence="3" id="KW-1185">Reference proteome</keyword>